<protein>
    <recommendedName>
        <fullName evidence="5">[Ribosomal protein bS18]-alanine N-acetyltransferase</fullName>
        <ecNumber evidence="5">2.3.1.266</ecNumber>
    </recommendedName>
</protein>
<comment type="caution">
    <text evidence="7">The sequence shown here is derived from an EMBL/GenBank/DDBJ whole genome shotgun (WGS) entry which is preliminary data.</text>
</comment>
<reference evidence="7" key="1">
    <citation type="submission" date="2020-10" db="EMBL/GenBank/DDBJ databases">
        <authorList>
            <person name="Gilroy R."/>
        </authorList>
    </citation>
    <scope>NUCLEOTIDE SEQUENCE</scope>
    <source>
        <strain evidence="7">ChiHjej10B9-9673</strain>
    </source>
</reference>
<keyword evidence="2 5" id="KW-0963">Cytoplasm</keyword>
<keyword evidence="3" id="KW-0808">Transferase</keyword>
<keyword evidence="7" id="KW-0687">Ribonucleoprotein</keyword>
<evidence type="ECO:0000256" key="4">
    <source>
        <dbReference type="ARBA" id="ARBA00023315"/>
    </source>
</evidence>
<dbReference type="GO" id="GO:0005840">
    <property type="term" value="C:ribosome"/>
    <property type="evidence" value="ECO:0007669"/>
    <property type="project" value="UniProtKB-KW"/>
</dbReference>
<feature type="domain" description="N-acetyltransferase" evidence="6">
    <location>
        <begin position="2"/>
        <end position="146"/>
    </location>
</feature>
<dbReference type="PROSITE" id="PS51186">
    <property type="entry name" value="GNAT"/>
    <property type="match status" value="1"/>
</dbReference>
<dbReference type="InterPro" id="IPR050680">
    <property type="entry name" value="YpeA/RimI_acetyltransf"/>
</dbReference>
<accession>A0A9D1JUN4</accession>
<evidence type="ECO:0000256" key="1">
    <source>
        <dbReference type="ARBA" id="ARBA00005395"/>
    </source>
</evidence>
<organism evidence="7 8">
    <name type="scientific">Candidatus Scatomorpha merdipullorum</name>
    <dbReference type="NCBI Taxonomy" id="2840927"/>
    <lineage>
        <taxon>Bacteria</taxon>
        <taxon>Bacillati</taxon>
        <taxon>Bacillota</taxon>
        <taxon>Clostridia</taxon>
        <taxon>Eubacteriales</taxon>
        <taxon>Candidatus Scatomorpha</taxon>
    </lineage>
</organism>
<dbReference type="EC" id="2.3.1.266" evidence="5"/>
<evidence type="ECO:0000259" key="6">
    <source>
        <dbReference type="PROSITE" id="PS51186"/>
    </source>
</evidence>
<dbReference type="GO" id="GO:0008999">
    <property type="term" value="F:protein-N-terminal-alanine acetyltransferase activity"/>
    <property type="evidence" value="ECO:0007669"/>
    <property type="project" value="UniProtKB-EC"/>
</dbReference>
<comment type="catalytic activity">
    <reaction evidence="5">
        <text>N-terminal L-alanyl-[ribosomal protein bS18] + acetyl-CoA = N-terminal N(alpha)-acetyl-L-alanyl-[ribosomal protein bS18] + CoA + H(+)</text>
        <dbReference type="Rhea" id="RHEA:43756"/>
        <dbReference type="Rhea" id="RHEA-COMP:10676"/>
        <dbReference type="Rhea" id="RHEA-COMP:10677"/>
        <dbReference type="ChEBI" id="CHEBI:15378"/>
        <dbReference type="ChEBI" id="CHEBI:57287"/>
        <dbReference type="ChEBI" id="CHEBI:57288"/>
        <dbReference type="ChEBI" id="CHEBI:64718"/>
        <dbReference type="ChEBI" id="CHEBI:83683"/>
        <dbReference type="EC" id="2.3.1.266"/>
    </reaction>
</comment>
<sequence>MIEVRRAEMADLNWLEKTERENFSLPWTLDMFARMLEGGSYSVLVALDGGERAGFLVLSRVLDEGAVDNVCASARFRRRGVGGALVSAAAELARAEGLSLLTLEVRESNAPALALYKKQGFEILGKRPGYYEQPREDAVIMTLYLKEAQS</sequence>
<dbReference type="NCBIfam" id="TIGR01575">
    <property type="entry name" value="rimI"/>
    <property type="match status" value="1"/>
</dbReference>
<dbReference type="Pfam" id="PF00583">
    <property type="entry name" value="Acetyltransf_1"/>
    <property type="match status" value="1"/>
</dbReference>
<comment type="similarity">
    <text evidence="1 5">Belongs to the acetyltransferase family. RimI subfamily.</text>
</comment>
<name>A0A9D1JUN4_9FIRM</name>
<keyword evidence="4" id="KW-0012">Acyltransferase</keyword>
<dbReference type="InterPro" id="IPR006464">
    <property type="entry name" value="AcTrfase_RimI/Ard1"/>
</dbReference>
<evidence type="ECO:0000256" key="2">
    <source>
        <dbReference type="ARBA" id="ARBA00022490"/>
    </source>
</evidence>
<evidence type="ECO:0000313" key="8">
    <source>
        <dbReference type="Proteomes" id="UP000824001"/>
    </source>
</evidence>
<dbReference type="Gene3D" id="3.40.630.30">
    <property type="match status" value="1"/>
</dbReference>
<evidence type="ECO:0000256" key="5">
    <source>
        <dbReference type="RuleBase" id="RU363094"/>
    </source>
</evidence>
<dbReference type="CDD" id="cd04301">
    <property type="entry name" value="NAT_SF"/>
    <property type="match status" value="1"/>
</dbReference>
<proteinExistence type="inferred from homology"/>
<dbReference type="GO" id="GO:0005737">
    <property type="term" value="C:cytoplasm"/>
    <property type="evidence" value="ECO:0007669"/>
    <property type="project" value="UniProtKB-SubCell"/>
</dbReference>
<keyword evidence="7" id="KW-0689">Ribosomal protein</keyword>
<dbReference type="SUPFAM" id="SSF55729">
    <property type="entry name" value="Acyl-CoA N-acyltransferases (Nat)"/>
    <property type="match status" value="1"/>
</dbReference>
<dbReference type="PANTHER" id="PTHR43420:SF12">
    <property type="entry name" value="N-ACETYLTRANSFERASE DOMAIN-CONTAINING PROTEIN"/>
    <property type="match status" value="1"/>
</dbReference>
<dbReference type="AlphaFoldDB" id="A0A9D1JUN4"/>
<comment type="subcellular location">
    <subcellularLocation>
        <location evidence="5">Cytoplasm</location>
    </subcellularLocation>
</comment>
<dbReference type="PANTHER" id="PTHR43420">
    <property type="entry name" value="ACETYLTRANSFERASE"/>
    <property type="match status" value="1"/>
</dbReference>
<evidence type="ECO:0000313" key="7">
    <source>
        <dbReference type="EMBL" id="HIS65948.1"/>
    </source>
</evidence>
<gene>
    <name evidence="7" type="primary">rimI</name>
    <name evidence="7" type="ORF">IAC18_00155</name>
</gene>
<comment type="function">
    <text evidence="5">Acetylates the N-terminal alanine of ribosomal protein bS18.</text>
</comment>
<dbReference type="InterPro" id="IPR000182">
    <property type="entry name" value="GNAT_dom"/>
</dbReference>
<dbReference type="InterPro" id="IPR016181">
    <property type="entry name" value="Acyl_CoA_acyltransferase"/>
</dbReference>
<evidence type="ECO:0000256" key="3">
    <source>
        <dbReference type="ARBA" id="ARBA00022679"/>
    </source>
</evidence>
<dbReference type="Proteomes" id="UP000824001">
    <property type="component" value="Unassembled WGS sequence"/>
</dbReference>
<reference evidence="7" key="2">
    <citation type="journal article" date="2021" name="PeerJ">
        <title>Extensive microbial diversity within the chicken gut microbiome revealed by metagenomics and culture.</title>
        <authorList>
            <person name="Gilroy R."/>
            <person name="Ravi A."/>
            <person name="Getino M."/>
            <person name="Pursley I."/>
            <person name="Horton D.L."/>
            <person name="Alikhan N.F."/>
            <person name="Baker D."/>
            <person name="Gharbi K."/>
            <person name="Hall N."/>
            <person name="Watson M."/>
            <person name="Adriaenssens E.M."/>
            <person name="Foster-Nyarko E."/>
            <person name="Jarju S."/>
            <person name="Secka A."/>
            <person name="Antonio M."/>
            <person name="Oren A."/>
            <person name="Chaudhuri R.R."/>
            <person name="La Ragione R."/>
            <person name="Hildebrand F."/>
            <person name="Pallen M.J."/>
        </authorList>
    </citation>
    <scope>NUCLEOTIDE SEQUENCE</scope>
    <source>
        <strain evidence="7">ChiHjej10B9-9673</strain>
    </source>
</reference>
<dbReference type="EMBL" id="DVJK01000003">
    <property type="protein sequence ID" value="HIS65948.1"/>
    <property type="molecule type" value="Genomic_DNA"/>
</dbReference>